<dbReference type="Proteomes" id="UP000602759">
    <property type="component" value="Unassembled WGS sequence"/>
</dbReference>
<evidence type="ECO:0000313" key="1">
    <source>
        <dbReference type="EMBL" id="MBD1433246.1"/>
    </source>
</evidence>
<dbReference type="EMBL" id="JACOIK010000006">
    <property type="protein sequence ID" value="MBD1433246.1"/>
    <property type="molecule type" value="Genomic_DNA"/>
</dbReference>
<proteinExistence type="predicted"/>
<accession>A0ABR7YPV1</accession>
<name>A0ABR7YPV1_9SPHI</name>
<dbReference type="RefSeq" id="WP_190994210.1">
    <property type="nucleotide sequence ID" value="NZ_JACOIK010000006.1"/>
</dbReference>
<evidence type="ECO:0000313" key="2">
    <source>
        <dbReference type="Proteomes" id="UP000602759"/>
    </source>
</evidence>
<keyword evidence="2" id="KW-1185">Reference proteome</keyword>
<sequence>MKKKVIIWIVAVVVVSNLPIINGEILRGVDSEYFRYSNADATFTYIDHFGFKSGGYFNKRVSEEGIKRDLNSQGDTIEIFRLYRINPLCFWRWSYYIIVSRQFRYKSWKEIEPRREPFNKRMNPLQRF</sequence>
<comment type="caution">
    <text evidence="1">The sequence shown here is derived from an EMBL/GenBank/DDBJ whole genome shotgun (WGS) entry which is preliminary data.</text>
</comment>
<organism evidence="1 2">
    <name type="scientific">Sphingobacterium micropteri</name>
    <dbReference type="NCBI Taxonomy" id="2763501"/>
    <lineage>
        <taxon>Bacteria</taxon>
        <taxon>Pseudomonadati</taxon>
        <taxon>Bacteroidota</taxon>
        <taxon>Sphingobacteriia</taxon>
        <taxon>Sphingobacteriales</taxon>
        <taxon>Sphingobacteriaceae</taxon>
        <taxon>Sphingobacterium</taxon>
    </lineage>
</organism>
<protein>
    <submittedName>
        <fullName evidence="1">Uncharacterized protein</fullName>
    </submittedName>
</protein>
<gene>
    <name evidence="1" type="ORF">H8B06_10440</name>
</gene>
<reference evidence="1 2" key="1">
    <citation type="submission" date="2020-08" db="EMBL/GenBank/DDBJ databases">
        <title>Sphingobacterium sp. DN00404 isolated from aquaculture water.</title>
        <authorList>
            <person name="Zhang M."/>
        </authorList>
    </citation>
    <scope>NUCLEOTIDE SEQUENCE [LARGE SCALE GENOMIC DNA]</scope>
    <source>
        <strain evidence="1 2">DN00404</strain>
    </source>
</reference>